<accession>X1F516</accession>
<protein>
    <submittedName>
        <fullName evidence="1">Uncharacterized protein</fullName>
    </submittedName>
</protein>
<name>X1F516_9ZZZZ</name>
<gene>
    <name evidence="1" type="ORF">S01H4_56737</name>
</gene>
<proteinExistence type="predicted"/>
<dbReference type="EMBL" id="BART01032908">
    <property type="protein sequence ID" value="GAH15893.1"/>
    <property type="molecule type" value="Genomic_DNA"/>
</dbReference>
<organism evidence="1">
    <name type="scientific">marine sediment metagenome</name>
    <dbReference type="NCBI Taxonomy" id="412755"/>
    <lineage>
        <taxon>unclassified sequences</taxon>
        <taxon>metagenomes</taxon>
        <taxon>ecological metagenomes</taxon>
    </lineage>
</organism>
<comment type="caution">
    <text evidence="1">The sequence shown here is derived from an EMBL/GenBank/DDBJ whole genome shotgun (WGS) entry which is preliminary data.</text>
</comment>
<evidence type="ECO:0000313" key="1">
    <source>
        <dbReference type="EMBL" id="GAH15893.1"/>
    </source>
</evidence>
<sequence>MKTTIRVPEEYKPLLEDLRELTKEQTLFYIREPKLNDMTSIKFDPHIKDRSVKKCACGCGILNARRESLTLDFQFDYLAYLHLCDVPVHP</sequence>
<reference evidence="1" key="1">
    <citation type="journal article" date="2014" name="Front. Microbiol.">
        <title>High frequency of phylogenetically diverse reductive dehalogenase-homologous genes in deep subseafloor sedimentary metagenomes.</title>
        <authorList>
            <person name="Kawai M."/>
            <person name="Futagami T."/>
            <person name="Toyoda A."/>
            <person name="Takaki Y."/>
            <person name="Nishi S."/>
            <person name="Hori S."/>
            <person name="Arai W."/>
            <person name="Tsubouchi T."/>
            <person name="Morono Y."/>
            <person name="Uchiyama I."/>
            <person name="Ito T."/>
            <person name="Fujiyama A."/>
            <person name="Inagaki F."/>
            <person name="Takami H."/>
        </authorList>
    </citation>
    <scope>NUCLEOTIDE SEQUENCE</scope>
    <source>
        <strain evidence="1">Expedition CK06-06</strain>
    </source>
</reference>
<dbReference type="AlphaFoldDB" id="X1F516"/>